<name>A0ABT8DB24_9RHOB</name>
<dbReference type="EMBL" id="JAUFRC010000001">
    <property type="protein sequence ID" value="MDN3712660.1"/>
    <property type="molecule type" value="Genomic_DNA"/>
</dbReference>
<evidence type="ECO:0000256" key="1">
    <source>
        <dbReference type="SAM" id="MobiDB-lite"/>
    </source>
</evidence>
<reference evidence="3" key="1">
    <citation type="journal article" date="2019" name="Int. J. Syst. Evol. Microbiol.">
        <title>The Global Catalogue of Microorganisms (GCM) 10K type strain sequencing project: providing services to taxonomists for standard genome sequencing and annotation.</title>
        <authorList>
            <consortium name="The Broad Institute Genomics Platform"/>
            <consortium name="The Broad Institute Genome Sequencing Center for Infectious Disease"/>
            <person name="Wu L."/>
            <person name="Ma J."/>
        </authorList>
    </citation>
    <scope>NUCLEOTIDE SEQUENCE [LARGE SCALE GENOMIC DNA]</scope>
    <source>
        <strain evidence="3">CECT 8482</strain>
    </source>
</reference>
<comment type="caution">
    <text evidence="2">The sequence shown here is derived from an EMBL/GenBank/DDBJ whole genome shotgun (WGS) entry which is preliminary data.</text>
</comment>
<dbReference type="Proteomes" id="UP001243846">
    <property type="component" value="Unassembled WGS sequence"/>
</dbReference>
<protein>
    <submittedName>
        <fullName evidence="2">Uncharacterized protein</fullName>
    </submittedName>
</protein>
<feature type="compositionally biased region" description="Polar residues" evidence="1">
    <location>
        <begin position="1"/>
        <end position="12"/>
    </location>
</feature>
<evidence type="ECO:0000313" key="2">
    <source>
        <dbReference type="EMBL" id="MDN3712660.1"/>
    </source>
</evidence>
<proteinExistence type="predicted"/>
<keyword evidence="3" id="KW-1185">Reference proteome</keyword>
<feature type="region of interest" description="Disordered" evidence="1">
    <location>
        <begin position="1"/>
        <end position="30"/>
    </location>
</feature>
<sequence>MSAAESTPNTASPAFACVTIPSPSRLTGPPRGATIRVFAREVAAVGQKDKDLPVLVYLQGGPGVNRRVPQAARRHGWRSRSNATASCFSTSAARGGLRRCKAG</sequence>
<accession>A0ABT8DB24</accession>
<gene>
    <name evidence="2" type="ORF">QWZ10_14570</name>
</gene>
<organism evidence="2 3">
    <name type="scientific">Paracoccus cavernae</name>
    <dbReference type="NCBI Taxonomy" id="1571207"/>
    <lineage>
        <taxon>Bacteria</taxon>
        <taxon>Pseudomonadati</taxon>
        <taxon>Pseudomonadota</taxon>
        <taxon>Alphaproteobacteria</taxon>
        <taxon>Rhodobacterales</taxon>
        <taxon>Paracoccaceae</taxon>
        <taxon>Paracoccus</taxon>
    </lineage>
</organism>
<evidence type="ECO:0000313" key="3">
    <source>
        <dbReference type="Proteomes" id="UP001243846"/>
    </source>
</evidence>